<gene>
    <name evidence="2" type="ORF">HGI30_11245</name>
</gene>
<evidence type="ECO:0000256" key="1">
    <source>
        <dbReference type="SAM" id="Phobius"/>
    </source>
</evidence>
<sequence>MLPYILVALVILTAIGATLAVGFSRENRQANPDYDRQHGGRWARLSLLYILTAVVSLVALILVIID</sequence>
<keyword evidence="1" id="KW-0472">Membrane</keyword>
<dbReference type="RefSeq" id="WP_168907646.1">
    <property type="nucleotide sequence ID" value="NZ_CP051428.1"/>
</dbReference>
<reference evidence="2 3" key="1">
    <citation type="submission" date="2020-04" db="EMBL/GenBank/DDBJ databases">
        <title>Novel Paenibacillus strain UniB2 isolated from commercial digestive syrup.</title>
        <authorList>
            <person name="Thorat V."/>
            <person name="Kirdat K."/>
            <person name="Tiwarekar B."/>
            <person name="Yadav A."/>
        </authorList>
    </citation>
    <scope>NUCLEOTIDE SEQUENCE [LARGE SCALE GENOMIC DNA]</scope>
    <source>
        <strain evidence="2 3">UniB2</strain>
    </source>
</reference>
<name>A0A6H2GXD0_9BACL</name>
<keyword evidence="3" id="KW-1185">Reference proteome</keyword>
<feature type="transmembrane region" description="Helical" evidence="1">
    <location>
        <begin position="45"/>
        <end position="65"/>
    </location>
</feature>
<proteinExistence type="predicted"/>
<protein>
    <submittedName>
        <fullName evidence="2">Uncharacterized protein</fullName>
    </submittedName>
</protein>
<dbReference type="Proteomes" id="UP000502136">
    <property type="component" value="Chromosome"/>
</dbReference>
<dbReference type="AlphaFoldDB" id="A0A6H2GXD0"/>
<accession>A0A6H2GXD0</accession>
<keyword evidence="1" id="KW-0812">Transmembrane</keyword>
<organism evidence="2 3">
    <name type="scientific">Paenibacillus albicereus</name>
    <dbReference type="NCBI Taxonomy" id="2726185"/>
    <lineage>
        <taxon>Bacteria</taxon>
        <taxon>Bacillati</taxon>
        <taxon>Bacillota</taxon>
        <taxon>Bacilli</taxon>
        <taxon>Bacillales</taxon>
        <taxon>Paenibacillaceae</taxon>
        <taxon>Paenibacillus</taxon>
    </lineage>
</organism>
<dbReference type="EMBL" id="CP051428">
    <property type="protein sequence ID" value="QJC52070.1"/>
    <property type="molecule type" value="Genomic_DNA"/>
</dbReference>
<dbReference type="KEGG" id="palr:HGI30_11245"/>
<evidence type="ECO:0000313" key="3">
    <source>
        <dbReference type="Proteomes" id="UP000502136"/>
    </source>
</evidence>
<keyword evidence="1" id="KW-1133">Transmembrane helix</keyword>
<feature type="transmembrane region" description="Helical" evidence="1">
    <location>
        <begin position="6"/>
        <end position="24"/>
    </location>
</feature>
<evidence type="ECO:0000313" key="2">
    <source>
        <dbReference type="EMBL" id="QJC52070.1"/>
    </source>
</evidence>